<gene>
    <name evidence="11" type="ORF">C3B54_11699</name>
</gene>
<feature type="binding site" evidence="9">
    <location>
        <position position="79"/>
    </location>
    <ligand>
        <name>Mg(2+)</name>
        <dbReference type="ChEBI" id="CHEBI:18420"/>
        <label>1</label>
        <note>catalytic</note>
    </ligand>
</feature>
<dbReference type="InterPro" id="IPR000760">
    <property type="entry name" value="Inositol_monophosphatase-like"/>
</dbReference>
<dbReference type="AlphaFoldDB" id="A0A2L2BPT3"/>
<dbReference type="GO" id="GO:0008934">
    <property type="term" value="F:inositol monophosphate 1-phosphatase activity"/>
    <property type="evidence" value="ECO:0007669"/>
    <property type="project" value="InterPro"/>
</dbReference>
<dbReference type="InterPro" id="IPR033942">
    <property type="entry name" value="IMPase"/>
</dbReference>
<dbReference type="EMBL" id="CP026923">
    <property type="protein sequence ID" value="AVG23681.1"/>
    <property type="molecule type" value="Genomic_DNA"/>
</dbReference>
<evidence type="ECO:0000256" key="7">
    <source>
        <dbReference type="ARBA" id="ARBA00049158"/>
    </source>
</evidence>
<dbReference type="GO" id="GO:0046872">
    <property type="term" value="F:metal ion binding"/>
    <property type="evidence" value="ECO:0007669"/>
    <property type="project" value="UniProtKB-KW"/>
</dbReference>
<comment type="pathway">
    <text evidence="3">Amino-acid biosynthesis; L-histidine biosynthesis; L-histidine from 5-phospho-alpha-D-ribose 1-diphosphate: step 8/9.</text>
</comment>
<dbReference type="GO" id="GO:0004401">
    <property type="term" value="F:histidinol-phosphatase activity"/>
    <property type="evidence" value="ECO:0007669"/>
    <property type="project" value="UniProtKB-EC"/>
</dbReference>
<evidence type="ECO:0000313" key="11">
    <source>
        <dbReference type="EMBL" id="AVG23681.1"/>
    </source>
</evidence>
<dbReference type="PANTHER" id="PTHR20854:SF4">
    <property type="entry name" value="INOSITOL-1-MONOPHOSPHATASE-RELATED"/>
    <property type="match status" value="1"/>
</dbReference>
<comment type="catalytic activity">
    <reaction evidence="7">
        <text>L-histidinol phosphate + H2O = L-histidinol + phosphate</text>
        <dbReference type="Rhea" id="RHEA:14465"/>
        <dbReference type="ChEBI" id="CHEBI:15377"/>
        <dbReference type="ChEBI" id="CHEBI:43474"/>
        <dbReference type="ChEBI" id="CHEBI:57699"/>
        <dbReference type="ChEBI" id="CHEBI:57980"/>
        <dbReference type="EC" id="3.1.3.15"/>
    </reaction>
</comment>
<sequence length="278" mass="29694">MTPSSTPATAFTSEDDLALAESVAREAGGILLRYWSDRTRLTVSTKRAGDFVSEADLASEHHLKAALLGARPTDAWLGEEGGGMRAGDDAPTGRRWIVDPLDGTTNFLRGIPHWAVSVALEIDGHLQLGVVHDPVKDDTFVAALGHGARLNGVALRHADTSVFDHALLGTGIPFGQMAHIDDHAADISRVLPHCAGARRMGAAALDLAYVAAGRLDGFWERILQPWDIAAGLVIMREAGVRVEGWETHERPEETGSVIAATPALFDTFAGLLRDNTTD</sequence>
<dbReference type="PROSITE" id="PS00629">
    <property type="entry name" value="IMP_1"/>
    <property type="match status" value="1"/>
</dbReference>
<dbReference type="Gene3D" id="3.30.540.10">
    <property type="entry name" value="Fructose-1,6-Bisphosphatase, subunit A, domain 1"/>
    <property type="match status" value="1"/>
</dbReference>
<dbReference type="Gene3D" id="3.40.190.80">
    <property type="match status" value="1"/>
</dbReference>
<evidence type="ECO:0000256" key="1">
    <source>
        <dbReference type="ARBA" id="ARBA00001033"/>
    </source>
</evidence>
<reference evidence="11 12" key="1">
    <citation type="submission" date="2018-02" db="EMBL/GenBank/DDBJ databases">
        <title>Complete genome of the streamlined marine actinobacterium Pontimonas salivibrio CL-TW6 adapted to coastal planktonic lifestype.</title>
        <authorList>
            <person name="Cho B.C."/>
            <person name="Hardies S.C."/>
            <person name="Jang G.I."/>
            <person name="Hwang C.Y."/>
        </authorList>
    </citation>
    <scope>NUCLEOTIDE SEQUENCE [LARGE SCALE GENOMIC DNA]</scope>
    <source>
        <strain evidence="11 12">CL-TW6</strain>
    </source>
</reference>
<dbReference type="CDD" id="cd01639">
    <property type="entry name" value="IMPase"/>
    <property type="match status" value="1"/>
</dbReference>
<dbReference type="PANTHER" id="PTHR20854">
    <property type="entry name" value="INOSITOL MONOPHOSPHATASE"/>
    <property type="match status" value="1"/>
</dbReference>
<protein>
    <recommendedName>
        <fullName evidence="10">Inositol-1-monophosphatase</fullName>
        <ecNumber evidence="10">3.1.3.25</ecNumber>
    </recommendedName>
</protein>
<dbReference type="PRINTS" id="PR00377">
    <property type="entry name" value="IMPHPHTASES"/>
</dbReference>
<proteinExistence type="inferred from homology"/>
<evidence type="ECO:0000256" key="9">
    <source>
        <dbReference type="PIRSR" id="PIRSR600760-2"/>
    </source>
</evidence>
<feature type="binding site" evidence="9">
    <location>
        <position position="227"/>
    </location>
    <ligand>
        <name>Mg(2+)</name>
        <dbReference type="ChEBI" id="CHEBI:18420"/>
        <label>1</label>
        <note>catalytic</note>
    </ligand>
</feature>
<keyword evidence="4 9" id="KW-0479">Metal-binding</keyword>
<keyword evidence="5 10" id="KW-0378">Hydrolase</keyword>
<evidence type="ECO:0000256" key="2">
    <source>
        <dbReference type="ARBA" id="ARBA00001946"/>
    </source>
</evidence>
<evidence type="ECO:0000256" key="5">
    <source>
        <dbReference type="ARBA" id="ARBA00022801"/>
    </source>
</evidence>
<evidence type="ECO:0000256" key="6">
    <source>
        <dbReference type="ARBA" id="ARBA00022842"/>
    </source>
</evidence>
<dbReference type="InterPro" id="IPR022337">
    <property type="entry name" value="Inositol_monophosphatase_SuhB"/>
</dbReference>
<comment type="function">
    <text evidence="8">Catalyzes the dephosphorylation of histidinol-phosphate to histidinol, the direct precursor of histidine.</text>
</comment>
<evidence type="ECO:0000256" key="4">
    <source>
        <dbReference type="ARBA" id="ARBA00022723"/>
    </source>
</evidence>
<comment type="catalytic activity">
    <reaction evidence="1 10">
        <text>a myo-inositol phosphate + H2O = myo-inositol + phosphate</text>
        <dbReference type="Rhea" id="RHEA:24056"/>
        <dbReference type="ChEBI" id="CHEBI:15377"/>
        <dbReference type="ChEBI" id="CHEBI:17268"/>
        <dbReference type="ChEBI" id="CHEBI:43474"/>
        <dbReference type="ChEBI" id="CHEBI:84139"/>
        <dbReference type="EC" id="3.1.3.25"/>
    </reaction>
</comment>
<dbReference type="GO" id="GO:0006020">
    <property type="term" value="P:inositol metabolic process"/>
    <property type="evidence" value="ECO:0007669"/>
    <property type="project" value="TreeGrafter"/>
</dbReference>
<feature type="binding site" evidence="9">
    <location>
        <position position="99"/>
    </location>
    <ligand>
        <name>Mg(2+)</name>
        <dbReference type="ChEBI" id="CHEBI:18420"/>
        <label>1</label>
        <note>catalytic</note>
    </ligand>
</feature>
<evidence type="ECO:0000256" key="3">
    <source>
        <dbReference type="ARBA" id="ARBA00004970"/>
    </source>
</evidence>
<evidence type="ECO:0000256" key="8">
    <source>
        <dbReference type="ARBA" id="ARBA00053547"/>
    </source>
</evidence>
<feature type="binding site" evidence="9">
    <location>
        <position position="101"/>
    </location>
    <ligand>
        <name>Mg(2+)</name>
        <dbReference type="ChEBI" id="CHEBI:18420"/>
        <label>1</label>
        <note>catalytic</note>
    </ligand>
</feature>
<dbReference type="InterPro" id="IPR020583">
    <property type="entry name" value="Inositol_monoP_metal-BS"/>
</dbReference>
<keyword evidence="12" id="KW-1185">Reference proteome</keyword>
<dbReference type="RefSeq" id="WP_211286334.1">
    <property type="nucleotide sequence ID" value="NZ_CP026923.1"/>
</dbReference>
<accession>A0A2L2BPT3</accession>
<comment type="cofactor">
    <cofactor evidence="2 9 10">
        <name>Mg(2+)</name>
        <dbReference type="ChEBI" id="CHEBI:18420"/>
    </cofactor>
</comment>
<dbReference type="SUPFAM" id="SSF56655">
    <property type="entry name" value="Carbohydrate phosphatase"/>
    <property type="match status" value="1"/>
</dbReference>
<feature type="binding site" evidence="9">
    <location>
        <position position="102"/>
    </location>
    <ligand>
        <name>Mg(2+)</name>
        <dbReference type="ChEBI" id="CHEBI:18420"/>
        <label>1</label>
        <note>catalytic</note>
    </ligand>
</feature>
<evidence type="ECO:0000256" key="10">
    <source>
        <dbReference type="RuleBase" id="RU364068"/>
    </source>
</evidence>
<dbReference type="Pfam" id="PF00459">
    <property type="entry name" value="Inositol_P"/>
    <property type="match status" value="1"/>
</dbReference>
<name>A0A2L2BPT3_9MICO</name>
<dbReference type="EC" id="3.1.3.25" evidence="10"/>
<dbReference type="FunFam" id="3.30.540.10:FF:000003">
    <property type="entry name" value="Inositol-1-monophosphatase"/>
    <property type="match status" value="1"/>
</dbReference>
<comment type="similarity">
    <text evidence="10">Belongs to the inositol monophosphatase superfamily.</text>
</comment>
<dbReference type="Proteomes" id="UP000243077">
    <property type="component" value="Chromosome"/>
</dbReference>
<dbReference type="PRINTS" id="PR01959">
    <property type="entry name" value="SBIMPHPHTASE"/>
</dbReference>
<evidence type="ECO:0000313" key="12">
    <source>
        <dbReference type="Proteomes" id="UP000243077"/>
    </source>
</evidence>
<dbReference type="GO" id="GO:0007165">
    <property type="term" value="P:signal transduction"/>
    <property type="evidence" value="ECO:0007669"/>
    <property type="project" value="TreeGrafter"/>
</dbReference>
<keyword evidence="6 9" id="KW-0460">Magnesium</keyword>
<dbReference type="KEGG" id="psai:C3B54_11699"/>
<organism evidence="11 12">
    <name type="scientific">Pontimonas salivibrio</name>
    <dbReference type="NCBI Taxonomy" id="1159327"/>
    <lineage>
        <taxon>Bacteria</taxon>
        <taxon>Bacillati</taxon>
        <taxon>Actinomycetota</taxon>
        <taxon>Actinomycetes</taxon>
        <taxon>Micrococcales</taxon>
        <taxon>Microbacteriaceae</taxon>
        <taxon>Pontimonas</taxon>
    </lineage>
</organism>